<feature type="region of interest" description="Disordered" evidence="8">
    <location>
        <begin position="356"/>
        <end position="437"/>
    </location>
</feature>
<dbReference type="PANTHER" id="PTHR45967">
    <property type="entry name" value="G-BOX-BINDING FACTOR 3-RELATED"/>
    <property type="match status" value="1"/>
</dbReference>
<dbReference type="STRING" id="4432.A0A1U7Z0X9"/>
<dbReference type="FunCoup" id="A0A1U7Z0X9">
    <property type="interactions" value="435"/>
</dbReference>
<dbReference type="PANTHER" id="PTHR45967:SF28">
    <property type="entry name" value="BASIC-LEUCINE ZIPPER (BZIP) TRANSCRIPTION FACTOR FAMILY PROTEIN"/>
    <property type="match status" value="1"/>
</dbReference>
<keyword evidence="5" id="KW-0804">Transcription</keyword>
<dbReference type="AlphaFoldDB" id="A0A1U7Z0X9"/>
<dbReference type="Proteomes" id="UP000189703">
    <property type="component" value="Unplaced"/>
</dbReference>
<keyword evidence="4" id="KW-0238">DNA-binding</keyword>
<dbReference type="RefSeq" id="XP_010244234.1">
    <property type="nucleotide sequence ID" value="XM_010245932.2"/>
</dbReference>
<dbReference type="GO" id="GO:0005634">
    <property type="term" value="C:nucleus"/>
    <property type="evidence" value="ECO:0000318"/>
    <property type="project" value="GO_Central"/>
</dbReference>
<feature type="region of interest" description="Disordered" evidence="8">
    <location>
        <begin position="457"/>
        <end position="484"/>
    </location>
</feature>
<reference evidence="10" key="1">
    <citation type="submission" date="2025-08" db="UniProtKB">
        <authorList>
            <consortium name="RefSeq"/>
        </authorList>
    </citation>
    <scope>IDENTIFICATION</scope>
</reference>
<feature type="compositionally biased region" description="Basic and acidic residues" evidence="8">
    <location>
        <begin position="712"/>
        <end position="725"/>
    </location>
</feature>
<comment type="subcellular location">
    <subcellularLocation>
        <location evidence="1">Nucleus</location>
    </subcellularLocation>
</comment>
<evidence type="ECO:0000256" key="7">
    <source>
        <dbReference type="SAM" id="Coils"/>
    </source>
</evidence>
<evidence type="ECO:0000313" key="10">
    <source>
        <dbReference type="RefSeq" id="XP_010244234.1"/>
    </source>
</evidence>
<dbReference type="SMART" id="SM00338">
    <property type="entry name" value="BRLZ"/>
    <property type="match status" value="1"/>
</dbReference>
<evidence type="ECO:0000256" key="3">
    <source>
        <dbReference type="ARBA" id="ARBA00023015"/>
    </source>
</evidence>
<sequence>MALEEEVQRDEIGVLLQRVSSDVAEDRLSGSCSSSSSSSAAVAEAEAEMEKTHSGNGSKCRVDRMVKIELDAARALADFAHLVRLESENPSGESGGKWGNKGRRSRKRIKSEPPARDLGSVKFQYSKDDTMLDQRHHTQNAIIETVERVKVEQDTGIPRSNAILSTGCASFVRGRSKRNLTEAEKEARRLRRVLANRESARQTIRRRQAMCEELTRKADDLARANENMKREKDLAVKEYKLLKERNEQLKSRIAKKVKAAVQGTPEETASTHVEIPAPSASELPFLIYNGLPFPPFICPSIIQAFNPVQMQPVHATMLQDQVHPISSHEQGNTPFPNEPRTPFYLLPCPWYFPLPDHRNHPQPHPMASSGSRDKQEDASNNDQRDGESSKEILNVDSNNPSLNMEVKIDVSSSTEANSGNNPPEIEFPTAGGQTLGPYPQGAIHMPSLHRCTRRASAAKGEKEVHPHSTCTDEPVSSTASHAASPLREKIHAPTMHSSKRLVDVAVAAAARKRRKELTKQKNLCEKEVHLLSTCADEPVSSTASHVASPSQEKMPVPTMHSSSRLVDAAVAAEARKKRKELTKRKNLLCKKEVRPHSTCADEPVFSTASHVASPSGEEMHAPTMHLSKSLVDVAVAAEARMRRKELTKQKNLCKKEVHVHPHSTCAEEPVFSTVSHVASPSQEEMHVLTMYSSRRLVDAAVAAEAQKRRKELTREKSHCEKEVHPHSACGDEPVSSIASHVASPVREKMHAPTMHLSKRLVDAAIAAVARKRRKELTKLKNRSEKEVHPHSICADEPLSSTASHVASPLQEKMHAPVRLVDAAVAALARKRRKELTKQKNLHGRQEKVHVPTRLVDAAVAAVARKRRKELTKQKNLHGRQLRLHC</sequence>
<evidence type="ECO:0000256" key="1">
    <source>
        <dbReference type="ARBA" id="ARBA00004123"/>
    </source>
</evidence>
<feature type="coiled-coil region" evidence="7">
    <location>
        <begin position="173"/>
        <end position="259"/>
    </location>
</feature>
<dbReference type="eggNOG" id="ENOG502QVXT">
    <property type="taxonomic scope" value="Eukaryota"/>
</dbReference>
<keyword evidence="9" id="KW-1185">Reference proteome</keyword>
<evidence type="ECO:0000313" key="9">
    <source>
        <dbReference type="Proteomes" id="UP000189703"/>
    </source>
</evidence>
<feature type="region of interest" description="Disordered" evidence="8">
    <location>
        <begin position="708"/>
        <end position="735"/>
    </location>
</feature>
<name>A0A1U7Z0X9_NELNU</name>
<dbReference type="InterPro" id="IPR004827">
    <property type="entry name" value="bZIP"/>
</dbReference>
<keyword evidence="3" id="KW-0805">Transcription regulation</keyword>
<dbReference type="GeneID" id="104588109"/>
<dbReference type="InterPro" id="IPR045314">
    <property type="entry name" value="bZIP_plant_GBF1"/>
</dbReference>
<dbReference type="InterPro" id="IPR044827">
    <property type="entry name" value="GBF-like"/>
</dbReference>
<keyword evidence="6" id="KW-0539">Nucleus</keyword>
<dbReference type="OrthoDB" id="1928614at2759"/>
<evidence type="ECO:0000256" key="5">
    <source>
        <dbReference type="ARBA" id="ARBA00023163"/>
    </source>
</evidence>
<dbReference type="CDD" id="cd14702">
    <property type="entry name" value="bZIP_plant_GBF1"/>
    <property type="match status" value="1"/>
</dbReference>
<dbReference type="PROSITE" id="PS50217">
    <property type="entry name" value="BZIP"/>
    <property type="match status" value="1"/>
</dbReference>
<protein>
    <submittedName>
        <fullName evidence="10">Uncharacterized protein LOC104588109</fullName>
    </submittedName>
</protein>
<dbReference type="GO" id="GO:0003700">
    <property type="term" value="F:DNA-binding transcription factor activity"/>
    <property type="evidence" value="ECO:0007669"/>
    <property type="project" value="InterPro"/>
</dbReference>
<evidence type="ECO:0000256" key="8">
    <source>
        <dbReference type="SAM" id="MobiDB-lite"/>
    </source>
</evidence>
<feature type="compositionally biased region" description="Low complexity" evidence="8">
    <location>
        <begin position="29"/>
        <end position="44"/>
    </location>
</feature>
<feature type="region of interest" description="Disordered" evidence="8">
    <location>
        <begin position="22"/>
        <end position="58"/>
    </location>
</feature>
<evidence type="ECO:0000256" key="6">
    <source>
        <dbReference type="ARBA" id="ARBA00023242"/>
    </source>
</evidence>
<accession>A0A1U7Z0X9</accession>
<dbReference type="KEGG" id="nnu:104588109"/>
<feature type="compositionally biased region" description="Polar residues" evidence="8">
    <location>
        <begin position="468"/>
        <end position="481"/>
    </location>
</feature>
<feature type="compositionally biased region" description="Basic and acidic residues" evidence="8">
    <location>
        <begin position="371"/>
        <end position="390"/>
    </location>
</feature>
<dbReference type="GO" id="GO:0043565">
    <property type="term" value="F:sequence-specific DNA binding"/>
    <property type="evidence" value="ECO:0000318"/>
    <property type="project" value="GO_Central"/>
</dbReference>
<dbReference type="GO" id="GO:0006355">
    <property type="term" value="P:regulation of DNA-templated transcription"/>
    <property type="evidence" value="ECO:0000318"/>
    <property type="project" value="GO_Central"/>
</dbReference>
<comment type="similarity">
    <text evidence="2">Belongs to the bZIP family.</text>
</comment>
<keyword evidence="7" id="KW-0175">Coiled coil</keyword>
<gene>
    <name evidence="10" type="primary">LOC104588109</name>
</gene>
<evidence type="ECO:0000256" key="2">
    <source>
        <dbReference type="ARBA" id="ARBA00007163"/>
    </source>
</evidence>
<evidence type="ECO:0000256" key="4">
    <source>
        <dbReference type="ARBA" id="ARBA00023125"/>
    </source>
</evidence>
<feature type="compositionally biased region" description="Polar residues" evidence="8">
    <location>
        <begin position="410"/>
        <end position="421"/>
    </location>
</feature>
<feature type="compositionally biased region" description="Basic residues" evidence="8">
    <location>
        <begin position="100"/>
        <end position="109"/>
    </location>
</feature>
<organism evidence="9 10">
    <name type="scientific">Nelumbo nucifera</name>
    <name type="common">Sacred lotus</name>
    <dbReference type="NCBI Taxonomy" id="4432"/>
    <lineage>
        <taxon>Eukaryota</taxon>
        <taxon>Viridiplantae</taxon>
        <taxon>Streptophyta</taxon>
        <taxon>Embryophyta</taxon>
        <taxon>Tracheophyta</taxon>
        <taxon>Spermatophyta</taxon>
        <taxon>Magnoliopsida</taxon>
        <taxon>Proteales</taxon>
        <taxon>Nelumbonaceae</taxon>
        <taxon>Nelumbo</taxon>
    </lineage>
</organism>
<feature type="region of interest" description="Disordered" evidence="8">
    <location>
        <begin position="87"/>
        <end position="121"/>
    </location>
</feature>
<proteinExistence type="inferred from homology"/>